<protein>
    <submittedName>
        <fullName evidence="1">Pyridoxamine 5'-phosphate oxidase family protein</fullName>
    </submittedName>
</protein>
<keyword evidence="2" id="KW-1185">Reference proteome</keyword>
<dbReference type="Gene3D" id="2.30.110.10">
    <property type="entry name" value="Electron Transport, Fmn-binding Protein, Chain A"/>
    <property type="match status" value="1"/>
</dbReference>
<comment type="caution">
    <text evidence="1">The sequence shown here is derived from an EMBL/GenBank/DDBJ whole genome shotgun (WGS) entry which is preliminary data.</text>
</comment>
<name>A0A9X2YT68_9MYCO</name>
<dbReference type="RefSeq" id="WP_264015207.1">
    <property type="nucleotide sequence ID" value="NZ_JACKSJ010000223.1"/>
</dbReference>
<evidence type="ECO:0000313" key="2">
    <source>
        <dbReference type="Proteomes" id="UP001140293"/>
    </source>
</evidence>
<dbReference type="InterPro" id="IPR012349">
    <property type="entry name" value="Split_barrel_FMN-bd"/>
</dbReference>
<dbReference type="EMBL" id="JACKSJ010000223">
    <property type="protein sequence ID" value="MCV7173050.1"/>
    <property type="molecule type" value="Genomic_DNA"/>
</dbReference>
<organism evidence="1 2">
    <name type="scientific">[Mycobacterium] manitobense</name>
    <dbReference type="NCBI Taxonomy" id="190147"/>
    <lineage>
        <taxon>Bacteria</taxon>
        <taxon>Bacillati</taxon>
        <taxon>Actinomycetota</taxon>
        <taxon>Actinomycetes</taxon>
        <taxon>Mycobacteriales</taxon>
        <taxon>Mycobacteriaceae</taxon>
        <taxon>Mycolicibacterium</taxon>
    </lineage>
</organism>
<accession>A0A9X2YT68</accession>
<dbReference type="AlphaFoldDB" id="A0A9X2YT68"/>
<reference evidence="1" key="1">
    <citation type="submission" date="2020-07" db="EMBL/GenBank/DDBJ databases">
        <authorList>
            <person name="Pettersson B.M.F."/>
            <person name="Behra P.R.K."/>
            <person name="Ramesh M."/>
            <person name="Das S."/>
            <person name="Dasgupta S."/>
            <person name="Kirsebom L.A."/>
        </authorList>
    </citation>
    <scope>NUCLEOTIDE SEQUENCE</scope>
    <source>
        <strain evidence="1">DSM 44615</strain>
    </source>
</reference>
<dbReference type="SUPFAM" id="SSF50475">
    <property type="entry name" value="FMN-binding split barrel"/>
    <property type="match status" value="1"/>
</dbReference>
<gene>
    <name evidence="1" type="ORF">H7I41_24295</name>
</gene>
<proteinExistence type="predicted"/>
<dbReference type="Proteomes" id="UP001140293">
    <property type="component" value="Unassembled WGS sequence"/>
</dbReference>
<reference evidence="1" key="2">
    <citation type="journal article" date="2022" name="BMC Genomics">
        <title>Comparative genome analysis of mycobacteria focusing on tRNA and non-coding RNA.</title>
        <authorList>
            <person name="Behra P.R.K."/>
            <person name="Pettersson B.M.F."/>
            <person name="Ramesh M."/>
            <person name="Das S."/>
            <person name="Dasgupta S."/>
            <person name="Kirsebom L.A."/>
        </authorList>
    </citation>
    <scope>NUCLEOTIDE SEQUENCE</scope>
    <source>
        <strain evidence="1">DSM 44615</strain>
    </source>
</reference>
<evidence type="ECO:0000313" key="1">
    <source>
        <dbReference type="EMBL" id="MCV7173050.1"/>
    </source>
</evidence>
<sequence>MSVKVDIAELSGALADYSYAYLVTVGDDYRAHTVAVEPSLAGGVLSITGVGRRTGDNATRHTTVTLAYPPRDAGGYTLIVDGQADLSGDTLTITPNGAVLHRSKPAGTAATATGCGDDCVPLSGE</sequence>